<keyword evidence="2" id="KW-1185">Reference proteome</keyword>
<reference evidence="1 2" key="1">
    <citation type="submission" date="2024-11" db="EMBL/GenBank/DDBJ databases">
        <title>Chromosome-level genome assembly of the freshwater bivalve Anodonta woodiana.</title>
        <authorList>
            <person name="Chen X."/>
        </authorList>
    </citation>
    <scope>NUCLEOTIDE SEQUENCE [LARGE SCALE GENOMIC DNA]</scope>
    <source>
        <strain evidence="1">MN2024</strain>
        <tissue evidence="1">Gills</tissue>
    </source>
</reference>
<evidence type="ECO:0000313" key="1">
    <source>
        <dbReference type="EMBL" id="KAL3882699.1"/>
    </source>
</evidence>
<protein>
    <submittedName>
        <fullName evidence="1">Uncharacterized protein</fullName>
    </submittedName>
</protein>
<dbReference type="AlphaFoldDB" id="A0ABD3X8V1"/>
<sequence length="615" mass="70770">MVDECLYHENHALPICRTGVSRSIFDVPVSSKRTLLSYVNRLCAVCFLEKDNDLEPWEPLVAKCASAHSEITGSLTNSTVLKRLLLERECVLVYNDLIPNFYNCVPSTFRIAGIVDSSNVTGMWDRYDPDIDWACKHHTTQLEKFANVFCYICNPDLVSLTSGALIDTCNITGYWKTNDIKMEKGCLHYNSESRFHPFKNAFCYMCNIFDSFVTLYPSTHLLPPIQSDSINVYVGGKYDQETSEFITEIQLPAKSIVMSDYPHYPPKKAVDEFRYTCNQGCLGNYKNGTRDYEVCTECQCNTMKVCEKSPEGKEMFYCVPDTFKSNDHQANFYLVLGVCLSPNVSNEIKQKCEKPDPDNIIDNVPVILKNDVIMFRNRYCSKCNGYNDISFLDIQISCGVYIDARFTQSFENLIQLSVQNSCKIQYVRNNCNDLNLMAPLHTQPSSKCNTTGYWDVEGKAQDILYACEHDLSEVSKNLQMRSFPTLDKPFQEFKNIYCYVCNPYKPYPFYTKCNMSEQWETYDAQVENDCKHSPRESKWGPFKNIGCFKCNNKNDTSNQVHILKDLIGIIVHESYRYVFDVSPHIFDELARMYADHTDFNPKSEKNLVSSHHITL</sequence>
<gene>
    <name evidence="1" type="ORF">ACJMK2_029012</name>
</gene>
<dbReference type="EMBL" id="JBJQND010000003">
    <property type="protein sequence ID" value="KAL3882699.1"/>
    <property type="molecule type" value="Genomic_DNA"/>
</dbReference>
<evidence type="ECO:0000313" key="2">
    <source>
        <dbReference type="Proteomes" id="UP001634394"/>
    </source>
</evidence>
<proteinExistence type="predicted"/>
<dbReference type="Proteomes" id="UP001634394">
    <property type="component" value="Unassembled WGS sequence"/>
</dbReference>
<accession>A0ABD3X8V1</accession>
<name>A0ABD3X8V1_SINWO</name>
<comment type="caution">
    <text evidence="1">The sequence shown here is derived from an EMBL/GenBank/DDBJ whole genome shotgun (WGS) entry which is preliminary data.</text>
</comment>
<organism evidence="1 2">
    <name type="scientific">Sinanodonta woodiana</name>
    <name type="common">Chinese pond mussel</name>
    <name type="synonym">Anodonta woodiana</name>
    <dbReference type="NCBI Taxonomy" id="1069815"/>
    <lineage>
        <taxon>Eukaryota</taxon>
        <taxon>Metazoa</taxon>
        <taxon>Spiralia</taxon>
        <taxon>Lophotrochozoa</taxon>
        <taxon>Mollusca</taxon>
        <taxon>Bivalvia</taxon>
        <taxon>Autobranchia</taxon>
        <taxon>Heteroconchia</taxon>
        <taxon>Palaeoheterodonta</taxon>
        <taxon>Unionida</taxon>
        <taxon>Unionoidea</taxon>
        <taxon>Unionidae</taxon>
        <taxon>Unioninae</taxon>
        <taxon>Sinanodonta</taxon>
    </lineage>
</organism>